<evidence type="ECO:0000313" key="1">
    <source>
        <dbReference type="Proteomes" id="UP000887566"/>
    </source>
</evidence>
<keyword evidence="1" id="KW-1185">Reference proteome</keyword>
<accession>A0A914UWG4</accession>
<dbReference type="Proteomes" id="UP000887566">
    <property type="component" value="Unplaced"/>
</dbReference>
<proteinExistence type="predicted"/>
<dbReference type="AlphaFoldDB" id="A0A914UWG4"/>
<protein>
    <submittedName>
        <fullName evidence="2">Uncharacterized protein</fullName>
    </submittedName>
</protein>
<evidence type="ECO:0000313" key="2">
    <source>
        <dbReference type="WBParaSite" id="PSAMB.scaffold13153size2408.g35371.t1"/>
    </source>
</evidence>
<name>A0A914UWG4_9BILA</name>
<dbReference type="WBParaSite" id="PSAMB.scaffold13153size2408.g35371.t1">
    <property type="protein sequence ID" value="PSAMB.scaffold13153size2408.g35371.t1"/>
    <property type="gene ID" value="PSAMB.scaffold13153size2408.g35371"/>
</dbReference>
<organism evidence="1 2">
    <name type="scientific">Plectus sambesii</name>
    <dbReference type="NCBI Taxonomy" id="2011161"/>
    <lineage>
        <taxon>Eukaryota</taxon>
        <taxon>Metazoa</taxon>
        <taxon>Ecdysozoa</taxon>
        <taxon>Nematoda</taxon>
        <taxon>Chromadorea</taxon>
        <taxon>Plectida</taxon>
        <taxon>Plectina</taxon>
        <taxon>Plectoidea</taxon>
        <taxon>Plectidae</taxon>
        <taxon>Plectus</taxon>
    </lineage>
</organism>
<reference evidence="2" key="1">
    <citation type="submission" date="2022-11" db="UniProtKB">
        <authorList>
            <consortium name="WormBaseParasite"/>
        </authorList>
    </citation>
    <scope>IDENTIFICATION</scope>
</reference>
<sequence length="120" mass="12133">MNRWDPDHWDLDLVPTVHADRRDPEGRTVVDRVVQAQVDTVPDQEKAVDEAAAVTEVAAEEAAAAAVAAAVVEAEAEVVAVDAAVDAIGAAAAAVAAVGAVVDAIVAAAVVHLPVNQEAA</sequence>